<keyword evidence="3" id="KW-0378">Hydrolase</keyword>
<dbReference type="Gene3D" id="2.30.40.10">
    <property type="entry name" value="Urease, subunit C, domain 1"/>
    <property type="match status" value="1"/>
</dbReference>
<dbReference type="InterPro" id="IPR032466">
    <property type="entry name" value="Metal_Hydrolase"/>
</dbReference>
<evidence type="ECO:0000313" key="4">
    <source>
        <dbReference type="Proteomes" id="UP000306980"/>
    </source>
</evidence>
<dbReference type="Pfam" id="PF07969">
    <property type="entry name" value="Amidohydro_3"/>
    <property type="match status" value="1"/>
</dbReference>
<dbReference type="GO" id="GO:0016810">
    <property type="term" value="F:hydrolase activity, acting on carbon-nitrogen (but not peptide) bonds"/>
    <property type="evidence" value="ECO:0007669"/>
    <property type="project" value="InterPro"/>
</dbReference>
<feature type="region of interest" description="Disordered" evidence="1">
    <location>
        <begin position="160"/>
        <end position="182"/>
    </location>
</feature>
<dbReference type="CDD" id="cd01300">
    <property type="entry name" value="YtcJ_like"/>
    <property type="match status" value="1"/>
</dbReference>
<sequence>MTQERDIIFYNGRIFTADSDQPYVNTMIVRNGKVVWVGDNPDAERTDGRWVNLRQKRVLPGFIDAHMHPLHLAAVSEQIPCTPPKVHSIKDLQEQIKWQADRQENNDWIQGWGFDEGKLTEGRTPTRWDLDHAEAVIPVLLTRTCGHIAVANSKALEMAGIDKDTPNPSGGQIDRDEDGEPTGVVRETAKDLLDAVVPETTMEEDAELLASSSENLLAHGITGITDLMARKIPTDDADMYSLAQRKGLKQRAVLYYLWSEIKDNPNIGVERKDRREATHIGGIKVFSDGSVSGRTAWVSTPFLGNDDNYGISTTSEPELLTAADAAKKNGVQLVIHAMGEQAIAFIVDTLEHVNGWLDDAPSIRIEHASFPSGDILDRAAEAGIGIVTQPIFLYAEIESYLNNLGSGRTKSSYPIRTMLEKGMQVAISSDAPGNAWHDTVDPFVGLKGAVTRKAHDDTDVGQNQRINLETAIVLYTREAGKITRIPDVGQLTPGYHADFMILDRDILQTGPEELDNVRVLQTYMGGELVYEEETAGHKG</sequence>
<dbReference type="Gene3D" id="3.10.310.70">
    <property type="match status" value="1"/>
</dbReference>
<dbReference type="AlphaFoldDB" id="A0A5S3QMA4"/>
<evidence type="ECO:0000313" key="3">
    <source>
        <dbReference type="EMBL" id="TMN22919.1"/>
    </source>
</evidence>
<comment type="caution">
    <text evidence="3">The sequence shown here is derived from an EMBL/GenBank/DDBJ whole genome shotgun (WGS) entry which is preliminary data.</text>
</comment>
<accession>A0A5S3QMA4</accession>
<dbReference type="RefSeq" id="WP_138603815.1">
    <property type="nucleotide sequence ID" value="NZ_VCIA01000001.1"/>
</dbReference>
<protein>
    <submittedName>
        <fullName evidence="3">Amidohydrolase</fullName>
    </submittedName>
</protein>
<proteinExistence type="predicted"/>
<feature type="domain" description="Amidohydrolase 3" evidence="2">
    <location>
        <begin position="51"/>
        <end position="530"/>
    </location>
</feature>
<dbReference type="InterPro" id="IPR011059">
    <property type="entry name" value="Metal-dep_hydrolase_composite"/>
</dbReference>
<dbReference type="Gene3D" id="3.20.20.140">
    <property type="entry name" value="Metal-dependent hydrolases"/>
    <property type="match status" value="1"/>
</dbReference>
<dbReference type="PANTHER" id="PTHR22642">
    <property type="entry name" value="IMIDAZOLONEPROPIONASE"/>
    <property type="match status" value="1"/>
</dbReference>
<reference evidence="3 4" key="1">
    <citation type="submission" date="2019-05" db="EMBL/GenBank/DDBJ databases">
        <title>Genomic analysis of Lentibacillus sp. NKC220-2.</title>
        <authorList>
            <person name="Oh Y.J."/>
        </authorList>
    </citation>
    <scope>NUCLEOTIDE SEQUENCE [LARGE SCALE GENOMIC DNA]</scope>
    <source>
        <strain evidence="3 4">NKC220-2</strain>
    </source>
</reference>
<dbReference type="EMBL" id="VCIA01000001">
    <property type="protein sequence ID" value="TMN22919.1"/>
    <property type="molecule type" value="Genomic_DNA"/>
</dbReference>
<dbReference type="SUPFAM" id="SSF51338">
    <property type="entry name" value="Composite domain of metallo-dependent hydrolases"/>
    <property type="match status" value="1"/>
</dbReference>
<evidence type="ECO:0000259" key="2">
    <source>
        <dbReference type="Pfam" id="PF07969"/>
    </source>
</evidence>
<name>A0A5S3QMA4_9BACI</name>
<dbReference type="InterPro" id="IPR033932">
    <property type="entry name" value="YtcJ-like"/>
</dbReference>
<evidence type="ECO:0000256" key="1">
    <source>
        <dbReference type="SAM" id="MobiDB-lite"/>
    </source>
</evidence>
<dbReference type="Proteomes" id="UP000306980">
    <property type="component" value="Unassembled WGS sequence"/>
</dbReference>
<dbReference type="InterPro" id="IPR013108">
    <property type="entry name" value="Amidohydro_3"/>
</dbReference>
<gene>
    <name evidence="3" type="ORF">FFL34_13105</name>
</gene>
<organism evidence="3 4">
    <name type="scientific">Lentibacillus cibarius</name>
    <dbReference type="NCBI Taxonomy" id="2583219"/>
    <lineage>
        <taxon>Bacteria</taxon>
        <taxon>Bacillati</taxon>
        <taxon>Bacillota</taxon>
        <taxon>Bacilli</taxon>
        <taxon>Bacillales</taxon>
        <taxon>Bacillaceae</taxon>
        <taxon>Lentibacillus</taxon>
    </lineage>
</organism>
<dbReference type="SUPFAM" id="SSF51556">
    <property type="entry name" value="Metallo-dependent hydrolases"/>
    <property type="match status" value="1"/>
</dbReference>
<dbReference type="PANTHER" id="PTHR22642:SF2">
    <property type="entry name" value="PROTEIN LONG AFTER FAR-RED 3"/>
    <property type="match status" value="1"/>
</dbReference>
<dbReference type="OrthoDB" id="9767366at2"/>